<evidence type="ECO:0000256" key="1">
    <source>
        <dbReference type="SAM" id="MobiDB-lite"/>
    </source>
</evidence>
<feature type="compositionally biased region" description="Low complexity" evidence="1">
    <location>
        <begin position="57"/>
        <end position="75"/>
    </location>
</feature>
<comment type="caution">
    <text evidence="2">The sequence shown here is derived from an EMBL/GenBank/DDBJ whole genome shotgun (WGS) entry which is preliminary data.</text>
</comment>
<name>A0A9Q1Q927_9CARY</name>
<sequence length="262" mass="28029">MSLIWKLQVTSLEVIFKHSTRSVWFGTFKKWRSVAIVVVMDLRDSKRAKQGDRGYTSGSPPSSRPSSLDAPASASKGLVASSSAASPSDEGEIKATSSESRSSAAARSHSSTKRGCPSGLAYSSAPWLGLHRLRPSPTGAATLSFRLRGPLASLISRDESLQPPALCRWPLPLLRRHRPWSSPLQISLGGPKPQGSPGPRILTISWTRESLVLTSALIKLAKGHGTSEEVPLAPGVVAAAPQEGVRCTCWARVRSPVDRLPN</sequence>
<evidence type="ECO:0000313" key="2">
    <source>
        <dbReference type="EMBL" id="KAJ8432944.1"/>
    </source>
</evidence>
<dbReference type="Proteomes" id="UP001153076">
    <property type="component" value="Unassembled WGS sequence"/>
</dbReference>
<protein>
    <submittedName>
        <fullName evidence="2">Uncharacterized protein</fullName>
    </submittedName>
</protein>
<keyword evidence="3" id="KW-1185">Reference proteome</keyword>
<dbReference type="AlphaFoldDB" id="A0A9Q1Q927"/>
<proteinExistence type="predicted"/>
<feature type="compositionally biased region" description="Low complexity" evidence="1">
    <location>
        <begin position="95"/>
        <end position="109"/>
    </location>
</feature>
<organism evidence="2 3">
    <name type="scientific">Carnegiea gigantea</name>
    <dbReference type="NCBI Taxonomy" id="171969"/>
    <lineage>
        <taxon>Eukaryota</taxon>
        <taxon>Viridiplantae</taxon>
        <taxon>Streptophyta</taxon>
        <taxon>Embryophyta</taxon>
        <taxon>Tracheophyta</taxon>
        <taxon>Spermatophyta</taxon>
        <taxon>Magnoliopsida</taxon>
        <taxon>eudicotyledons</taxon>
        <taxon>Gunneridae</taxon>
        <taxon>Pentapetalae</taxon>
        <taxon>Caryophyllales</taxon>
        <taxon>Cactineae</taxon>
        <taxon>Cactaceae</taxon>
        <taxon>Cactoideae</taxon>
        <taxon>Echinocereeae</taxon>
        <taxon>Carnegiea</taxon>
    </lineage>
</organism>
<gene>
    <name evidence="2" type="ORF">Cgig2_020574</name>
</gene>
<accession>A0A9Q1Q927</accession>
<evidence type="ECO:0000313" key="3">
    <source>
        <dbReference type="Proteomes" id="UP001153076"/>
    </source>
</evidence>
<dbReference type="EMBL" id="JAKOGI010000571">
    <property type="protein sequence ID" value="KAJ8432944.1"/>
    <property type="molecule type" value="Genomic_DNA"/>
</dbReference>
<reference evidence="2" key="1">
    <citation type="submission" date="2022-04" db="EMBL/GenBank/DDBJ databases">
        <title>Carnegiea gigantea Genome sequencing and assembly v2.</title>
        <authorList>
            <person name="Copetti D."/>
            <person name="Sanderson M.J."/>
            <person name="Burquez A."/>
            <person name="Wojciechowski M.F."/>
        </authorList>
    </citation>
    <scope>NUCLEOTIDE SEQUENCE</scope>
    <source>
        <strain evidence="2">SGP5-SGP5p</strain>
        <tissue evidence="2">Aerial part</tissue>
    </source>
</reference>
<feature type="region of interest" description="Disordered" evidence="1">
    <location>
        <begin position="47"/>
        <end position="117"/>
    </location>
</feature>